<keyword evidence="4" id="KW-1185">Reference proteome</keyword>
<reference evidence="3" key="1">
    <citation type="submission" date="2023-08" db="EMBL/GenBank/DDBJ databases">
        <title>A de novo genome assembly of Solanum verrucosum Schlechtendal, a Mexican diploid species geographically isolated from the other diploid A-genome species in potato relatives.</title>
        <authorList>
            <person name="Hosaka K."/>
        </authorList>
    </citation>
    <scope>NUCLEOTIDE SEQUENCE</scope>
    <source>
        <tissue evidence="3">Young leaves</tissue>
    </source>
</reference>
<evidence type="ECO:0000259" key="2">
    <source>
        <dbReference type="Pfam" id="PF13960"/>
    </source>
</evidence>
<evidence type="ECO:0000313" key="4">
    <source>
        <dbReference type="Proteomes" id="UP001234989"/>
    </source>
</evidence>
<dbReference type="Pfam" id="PF13960">
    <property type="entry name" value="DUF4218"/>
    <property type="match status" value="1"/>
</dbReference>
<accession>A0AAF0QI22</accession>
<dbReference type="AlphaFoldDB" id="A0AAF0QI22"/>
<feature type="domain" description="DUF4218" evidence="2">
    <location>
        <begin position="619"/>
        <end position="731"/>
    </location>
</feature>
<feature type="domain" description="DUF4216" evidence="1">
    <location>
        <begin position="893"/>
        <end position="965"/>
    </location>
</feature>
<evidence type="ECO:0000313" key="3">
    <source>
        <dbReference type="EMBL" id="WMV24119.1"/>
    </source>
</evidence>
<dbReference type="InterPro" id="IPR004242">
    <property type="entry name" value="Transposase_21"/>
</dbReference>
<dbReference type="Proteomes" id="UP001234989">
    <property type="component" value="Chromosome 4"/>
</dbReference>
<protein>
    <submittedName>
        <fullName evidence="3">Uncharacterized protein</fullName>
    </submittedName>
</protein>
<dbReference type="PANTHER" id="PTHR10775">
    <property type="entry name" value="OS08G0208400 PROTEIN"/>
    <property type="match status" value="1"/>
</dbReference>
<dbReference type="Pfam" id="PF13952">
    <property type="entry name" value="DUF4216"/>
    <property type="match status" value="1"/>
</dbReference>
<dbReference type="EMBL" id="CP133615">
    <property type="protein sequence ID" value="WMV24119.1"/>
    <property type="molecule type" value="Genomic_DNA"/>
</dbReference>
<dbReference type="InterPro" id="IPR025312">
    <property type="entry name" value="DUF4216"/>
</dbReference>
<evidence type="ECO:0000259" key="1">
    <source>
        <dbReference type="Pfam" id="PF13952"/>
    </source>
</evidence>
<organism evidence="3 4">
    <name type="scientific">Solanum verrucosum</name>
    <dbReference type="NCBI Taxonomy" id="315347"/>
    <lineage>
        <taxon>Eukaryota</taxon>
        <taxon>Viridiplantae</taxon>
        <taxon>Streptophyta</taxon>
        <taxon>Embryophyta</taxon>
        <taxon>Tracheophyta</taxon>
        <taxon>Spermatophyta</taxon>
        <taxon>Magnoliopsida</taxon>
        <taxon>eudicotyledons</taxon>
        <taxon>Gunneridae</taxon>
        <taxon>Pentapetalae</taxon>
        <taxon>asterids</taxon>
        <taxon>lamiids</taxon>
        <taxon>Solanales</taxon>
        <taxon>Solanaceae</taxon>
        <taxon>Solanoideae</taxon>
        <taxon>Solaneae</taxon>
        <taxon>Solanum</taxon>
    </lineage>
</organism>
<sequence>MLGEAQSDFEFIDDNDIEEDDGEDEIHGLLRDLYPDFDGDNMNNSTGDDLQEEEPNAEAKRYYRLLKDLDLPLYESAKVSKLSTLIKLLHLKSIGHWSNESFTMLLKFLKDDLLLDGTNLPDSYYEAKKVIRDLGLSCKKIDACKNDCMLYWKDDNCLQSCKVCGASRWKDAKHSGETKLKKGKKIPCKILRYFPLKPRLQRLFMCSKTSPLMSWHHDKRVDEGIMRHPADSMAWKKIDELHPSFAAEPRNVRLGLASDGFQPFGLSRTPYSIWPVVLVPYNLPPWLCMKQENFILSMLIPGPSGPGDAIDVYLQPLIDELNELWETGVETFDASTRKNFKLHASLLWTINDFPAYANLSGWSTKGKLACPCCNKKTCSTRLKNGQKECYMGHRRYLPLNHKWRNEKVSFDNTVEHRLPPEMLSGDDILDQVADLDGLPLTKDPRKKIKISHKKRGDNWNKKSIFFDLPYWKTLLLRHNLDVMHIEKNVCDNILGTILDIKGKTKDTLSTRLDLQEMNIRKELHPIQNGDEYELPAASYTLSVEEKQKNFNFLKNLKVPDGFSSNISHCVNLKDKKISGLKSHDCHIILQHLLPLAMRGMLCKSVSEPLIELSIFFKVLGAKCLSIEELEQIEAQIPKTLCKLEKVFPPAFFDVMVHLSIHLPNEARIAGPVQYRWMYPIERYLHFLKCFIGNMAHPEGSIVEGYLAVECMTLCSRYLNTIKTKFNCPERNYDGGVIESDGGLTIFCEPGKSLKGSSPDKLDSHDLEEAHFYILKNCDEIQPFLEEFSQIHSEASQQSSDVEWNRQFISWLQKKVAELYKHDDSKRMADLLSLSRGPLPYVTRFKGHIVNGYRFHVQEYDKYLKTQNCGVVVVGETGEEQKPMNYYGELTEVLELQFVGERRVILFQCTWFDVYDQKKGVKMDEYGFVSVNRRRCLKINEPFVLASQASQVFYVIDHSNKGWHIVQNVQPRDSFDILEKKDDDLEELDNSTQMKRKRTH</sequence>
<gene>
    <name evidence="3" type="ORF">MTR67_017504</name>
</gene>
<dbReference type="Pfam" id="PF02992">
    <property type="entry name" value="Transposase_21"/>
    <property type="match status" value="1"/>
</dbReference>
<dbReference type="PANTHER" id="PTHR10775:SF173">
    <property type="match status" value="1"/>
</dbReference>
<proteinExistence type="predicted"/>
<name>A0AAF0QI22_SOLVR</name>
<dbReference type="InterPro" id="IPR025452">
    <property type="entry name" value="DUF4218"/>
</dbReference>